<feature type="region of interest" description="Disordered" evidence="3">
    <location>
        <begin position="284"/>
        <end position="313"/>
    </location>
</feature>
<dbReference type="SUPFAM" id="SSF54928">
    <property type="entry name" value="RNA-binding domain, RBD"/>
    <property type="match status" value="1"/>
</dbReference>
<feature type="compositionally biased region" description="Pro residues" evidence="3">
    <location>
        <begin position="31"/>
        <end position="47"/>
    </location>
</feature>
<feature type="domain" description="RRM" evidence="5">
    <location>
        <begin position="854"/>
        <end position="940"/>
    </location>
</feature>
<dbReference type="InterPro" id="IPR013087">
    <property type="entry name" value="Znf_C2H2_type"/>
</dbReference>
<keyword evidence="1" id="KW-0863">Zinc-finger</keyword>
<evidence type="ECO:0000259" key="4">
    <source>
        <dbReference type="PROSITE" id="PS50089"/>
    </source>
</evidence>
<feature type="compositionally biased region" description="Basic and acidic residues" evidence="3">
    <location>
        <begin position="12"/>
        <end position="28"/>
    </location>
</feature>
<dbReference type="Pfam" id="PF04959">
    <property type="entry name" value="ARS2"/>
    <property type="match status" value="1"/>
</dbReference>
<accession>A0ABR1ZX91</accession>
<evidence type="ECO:0000256" key="3">
    <source>
        <dbReference type="SAM" id="MobiDB-lite"/>
    </source>
</evidence>
<feature type="region of interest" description="Disordered" evidence="3">
    <location>
        <begin position="1230"/>
        <end position="1263"/>
    </location>
</feature>
<dbReference type="CDD" id="cd16618">
    <property type="entry name" value="mRING-HC-C4C4_CNOT4"/>
    <property type="match status" value="1"/>
</dbReference>
<keyword evidence="2" id="KW-0694">RNA-binding</keyword>
<feature type="region of interest" description="Disordered" evidence="3">
    <location>
        <begin position="1072"/>
        <end position="1092"/>
    </location>
</feature>
<feature type="region of interest" description="Disordered" evidence="3">
    <location>
        <begin position="1"/>
        <end position="145"/>
    </location>
</feature>
<dbReference type="SUPFAM" id="SSF57850">
    <property type="entry name" value="RING/U-box"/>
    <property type="match status" value="1"/>
</dbReference>
<feature type="region of interest" description="Disordered" evidence="3">
    <location>
        <begin position="1127"/>
        <end position="1182"/>
    </location>
</feature>
<protein>
    <submittedName>
        <fullName evidence="6">Uncharacterized protein</fullName>
    </submittedName>
</protein>
<feature type="domain" description="RING-type" evidence="4">
    <location>
        <begin position="753"/>
        <end position="801"/>
    </location>
</feature>
<feature type="compositionally biased region" description="Polar residues" evidence="3">
    <location>
        <begin position="284"/>
        <end position="300"/>
    </location>
</feature>
<dbReference type="Pfam" id="PF00076">
    <property type="entry name" value="RRM_1"/>
    <property type="match status" value="1"/>
</dbReference>
<dbReference type="InterPro" id="IPR035979">
    <property type="entry name" value="RBD_domain_sf"/>
</dbReference>
<name>A0ABR1ZX91_9ROSI</name>
<dbReference type="InterPro" id="IPR034261">
    <property type="entry name" value="CNOT4_RRM"/>
</dbReference>
<feature type="compositionally biased region" description="Low complexity" evidence="3">
    <location>
        <begin position="1243"/>
        <end position="1262"/>
    </location>
</feature>
<dbReference type="InterPro" id="IPR000504">
    <property type="entry name" value="RRM_dom"/>
</dbReference>
<evidence type="ECO:0000256" key="1">
    <source>
        <dbReference type="PROSITE-ProRule" id="PRU00175"/>
    </source>
</evidence>
<organism evidence="6 7">
    <name type="scientific">Hibiscus sabdariffa</name>
    <name type="common">roselle</name>
    <dbReference type="NCBI Taxonomy" id="183260"/>
    <lineage>
        <taxon>Eukaryota</taxon>
        <taxon>Viridiplantae</taxon>
        <taxon>Streptophyta</taxon>
        <taxon>Embryophyta</taxon>
        <taxon>Tracheophyta</taxon>
        <taxon>Spermatophyta</taxon>
        <taxon>Magnoliopsida</taxon>
        <taxon>eudicotyledons</taxon>
        <taxon>Gunneridae</taxon>
        <taxon>Pentapetalae</taxon>
        <taxon>rosids</taxon>
        <taxon>malvids</taxon>
        <taxon>Malvales</taxon>
        <taxon>Malvaceae</taxon>
        <taxon>Malvoideae</taxon>
        <taxon>Hibiscus</taxon>
    </lineage>
</organism>
<keyword evidence="1" id="KW-0479">Metal-binding</keyword>
<dbReference type="InterPro" id="IPR021933">
    <property type="entry name" value="SERRATE/Ars2_N"/>
</dbReference>
<dbReference type="Pfam" id="PF12066">
    <property type="entry name" value="SERRATE_Ars2_N"/>
    <property type="match status" value="1"/>
</dbReference>
<dbReference type="InterPro" id="IPR012677">
    <property type="entry name" value="Nucleotide-bd_a/b_plait_sf"/>
</dbReference>
<dbReference type="PANTHER" id="PTHR12603">
    <property type="entry name" value="CCR4-NOT TRANSCRIPTION COMPLEX RELATED"/>
    <property type="match status" value="1"/>
</dbReference>
<evidence type="ECO:0000313" key="6">
    <source>
        <dbReference type="EMBL" id="KAK8485057.1"/>
    </source>
</evidence>
<dbReference type="PROSITE" id="PS00028">
    <property type="entry name" value="ZINC_FINGER_C2H2_1"/>
    <property type="match status" value="1"/>
</dbReference>
<feature type="compositionally biased region" description="Low complexity" evidence="3">
    <location>
        <begin position="691"/>
        <end position="703"/>
    </location>
</feature>
<feature type="compositionally biased region" description="Polar residues" evidence="3">
    <location>
        <begin position="1280"/>
        <end position="1291"/>
    </location>
</feature>
<dbReference type="CDD" id="cd12438">
    <property type="entry name" value="RRM_CNOT4"/>
    <property type="match status" value="1"/>
</dbReference>
<proteinExistence type="predicted"/>
<feature type="compositionally biased region" description="Polar residues" evidence="3">
    <location>
        <begin position="1299"/>
        <end position="1310"/>
    </location>
</feature>
<feature type="compositionally biased region" description="Basic residues" evidence="3">
    <location>
        <begin position="96"/>
        <end position="112"/>
    </location>
</feature>
<dbReference type="PROSITE" id="PS50089">
    <property type="entry name" value="ZF_RING_2"/>
    <property type="match status" value="1"/>
</dbReference>
<dbReference type="EMBL" id="JBBPBN010000521">
    <property type="protein sequence ID" value="KAK8485057.1"/>
    <property type="molecule type" value="Genomic_DNA"/>
</dbReference>
<evidence type="ECO:0000256" key="2">
    <source>
        <dbReference type="PROSITE-ProRule" id="PRU00176"/>
    </source>
</evidence>
<dbReference type="SMART" id="SM00361">
    <property type="entry name" value="RRM_1"/>
    <property type="match status" value="1"/>
</dbReference>
<dbReference type="PROSITE" id="PS50102">
    <property type="entry name" value="RRM"/>
    <property type="match status" value="1"/>
</dbReference>
<dbReference type="InterPro" id="IPR039780">
    <property type="entry name" value="Mot2"/>
</dbReference>
<dbReference type="InterPro" id="IPR013083">
    <property type="entry name" value="Znf_RING/FYVE/PHD"/>
</dbReference>
<dbReference type="InterPro" id="IPR001841">
    <property type="entry name" value="Znf_RING"/>
</dbReference>
<dbReference type="Pfam" id="PF14570">
    <property type="entry name" value="zf-RING_4"/>
    <property type="match status" value="1"/>
</dbReference>
<feature type="compositionally biased region" description="Polar residues" evidence="3">
    <location>
        <begin position="1072"/>
        <end position="1082"/>
    </location>
</feature>
<dbReference type="InterPro" id="IPR039515">
    <property type="entry name" value="NOT4_mRING-HC-C4C4"/>
</dbReference>
<feature type="compositionally biased region" description="Polar residues" evidence="3">
    <location>
        <begin position="1230"/>
        <end position="1242"/>
    </location>
</feature>
<dbReference type="InterPro" id="IPR007042">
    <property type="entry name" value="SERRATE/Ars2_C"/>
</dbReference>
<feature type="region of interest" description="Disordered" evidence="3">
    <location>
        <begin position="678"/>
        <end position="703"/>
    </location>
</feature>
<dbReference type="PANTHER" id="PTHR12603:SF36">
    <property type="entry name" value="RNA BINDING (RRM_RBD_RNP MOTIFS) FAMILY PROTEIN"/>
    <property type="match status" value="1"/>
</dbReference>
<gene>
    <name evidence="6" type="ORF">V6N11_031079</name>
</gene>
<keyword evidence="7" id="KW-1185">Reference proteome</keyword>
<comment type="caution">
    <text evidence="6">The sequence shown here is derived from an EMBL/GenBank/DDBJ whole genome shotgun (WGS) entry which is preliminary data.</text>
</comment>
<dbReference type="Gene3D" id="3.30.70.330">
    <property type="match status" value="1"/>
</dbReference>
<dbReference type="Gene3D" id="3.30.40.10">
    <property type="entry name" value="Zinc/RING finger domain, C3HC4 (zinc finger)"/>
    <property type="match status" value="1"/>
</dbReference>
<keyword evidence="1" id="KW-0862">Zinc</keyword>
<feature type="region of interest" description="Disordered" evidence="3">
    <location>
        <begin position="1276"/>
        <end position="1313"/>
    </location>
</feature>
<feature type="compositionally biased region" description="Polar residues" evidence="3">
    <location>
        <begin position="1162"/>
        <end position="1182"/>
    </location>
</feature>
<sequence length="1818" mass="201779">MADAINMPVDSLDPRRGGGDRNDNDHNNNRQPPPSDDPNSSPPSPPPPRRRERDSRERRDRDFYDRNRSPPPPLTRDGDYKRRSSISPPPPPLYRDRRHSPPPRRSPPYKRSRREDGGYRGRRGSPRGGFGPGDRRFGYDYGGGYDREMMARAGHPEERPHGRYFGRSSGGYQDWDSGRGSYVDASSSGSFQREGLMSYKQFIQELEDDILPAEAERRYQEYKSEYISTQKRAFFDAHKDEDWLRDKYHPTNLVTVIERRNELACKVAKDFLLDLQSGTLDLSPAVNSLSSNKSGQTSDPNSEDEADIGGKRKWNARGPAKEIDLSVAPKAHSISSDPRRIQIDIEQARSLVHKLDSEKGIKENILSGPENQINRDKSHGSSTGPVIIVRGLTSVKGLEGVELLDTLLTYLWRVHGLDYYGMIETSEAKGLRHVREEGKGSDVTSNGSEWEKKLDSRWHERLKGQDPLELMTAKEKIDAAAVEALDPFVRKIRDEKYGWKYGCGAKGCTKLFHAVEFVHKHLKLKHPELVMELTSKVREELYFQNYMNDPDAPGGTPVMQQSVSKDKPLRRKLLENRLKDERGSHRERDNCANGSDRYDRSENPQSRDFPSNNDGSDGGNRDDLMFDAFGGQGAHVATPFSSDMAPPPVLMPVPGAGPLGPFVPAPPELAMQVFREQGGPLPFEGNSRSSGPAGPAPFLLPAGFRQDPRRLRSYQDLDVPEDEVTVIDYRSLFVIFSIPNLTAIMSEVGEKTCPLCAEEMDLTDQQLKPCKCGYEICVWCWHHIIDMAEKDETEGRCPACRTAYDKEKIVRTAANCERLVAEVKLERKMKSQKAKTKSSEGRKQLSSVRVIRRNLVYVVGLPLNLADEELLQRREYFGQYGKVLKVSLSRTATGAIQQFPNNTCTVYITYSKEEEAIRCIQSVHVFILDGRPLKACFGTTKYCHAWLRNMPCSNPDCLYLHEIGSQEDSFTKDEIISAYSRVQQITGTTNNMQQRAGTMLPPPVDDYCPNSSTARIISKSAPNGGWVGGAGDGLKQYLSSCQKDSPSTGSPCRSIALPAGASWGTRALNQPQSASLSCSNGPSKEKSDTTSCTSPFLSAVMNTNRACTLHDDVVKKPSEEIHAMHLKGKPDLLKPLKHNRGLDGQTATLEKPTSPEGVPASKSLSSQIYCPPASNYNDQGTNTPSTVTSSIFGHSEKSFIISNEKAGSISSTNEKIQNICSDVSSLTLDRNASSGHSNVVRPSSSASDHGSSSSYGSQGLQHSHTENYLEPLNSAAAGRSVTSPNRVSVSKEQSDWRTDTQTQAVANTSSEVEEDILSFDNQRLKDPEVISRPNYIPNSPISLHLSNHSRSHSFQYGDSFGAVNMNADTVVVDNKVSDSLQFHGSGVSSLSNGYPEKYISSSIGSGITTEGFLQPSSQGKVKQMGRFLGNAENVSAKDETGENSIISNILSLDFDTWDESLSSPQNLAKLLGDSCKQQSNSLKFSGPGKALSNNQSRFSFARQEDSNYRRFDVESSFSVFGQMPQNQFSSQDFAESRDLYLNKFGIPNGFSPSNFDFDEYNKYSGSPSIFSSNKLSVSRAQVSAPPGFSVPCRPPPPGFSSNERVDFSFDTSGNHLDTSSLFRNAYQAPASGVGGAGYIEFMDPAILAVGKGRLQGGHNNSGLDMQSNFRPTLGLYESEARFQLLMQRSLSPHQNLRYDVGDSFSSFNDFHGVPSRPMDRSQVNNISPYAQLSLQQSRNSHMSNDSWDGWNEVQGGNNVGMAELLRNERFGFNKFDSGYEDSKYRMGDLYDRTLWILMKYQTANNLDKKRRCLQTSSR</sequence>
<reference evidence="6 7" key="1">
    <citation type="journal article" date="2024" name="G3 (Bethesda)">
        <title>Genome assembly of Hibiscus sabdariffa L. provides insights into metabolisms of medicinal natural products.</title>
        <authorList>
            <person name="Kim T."/>
        </authorList>
    </citation>
    <scope>NUCLEOTIDE SEQUENCE [LARGE SCALE GENOMIC DNA]</scope>
    <source>
        <strain evidence="6">TK-2024</strain>
        <tissue evidence="6">Old leaves</tissue>
    </source>
</reference>
<dbReference type="Proteomes" id="UP001396334">
    <property type="component" value="Unassembled WGS sequence"/>
</dbReference>
<feature type="compositionally biased region" description="Basic and acidic residues" evidence="3">
    <location>
        <begin position="564"/>
        <end position="602"/>
    </location>
</feature>
<feature type="region of interest" description="Disordered" evidence="3">
    <location>
        <begin position="548"/>
        <end position="627"/>
    </location>
</feature>
<evidence type="ECO:0000313" key="7">
    <source>
        <dbReference type="Proteomes" id="UP001396334"/>
    </source>
</evidence>
<evidence type="ECO:0000259" key="5">
    <source>
        <dbReference type="PROSITE" id="PS50102"/>
    </source>
</evidence>
<dbReference type="InterPro" id="IPR003954">
    <property type="entry name" value="RRM_euk-type"/>
</dbReference>
<feature type="compositionally biased region" description="Basic and acidic residues" evidence="3">
    <location>
        <begin position="49"/>
        <end position="68"/>
    </location>
</feature>